<evidence type="ECO:0000259" key="1">
    <source>
        <dbReference type="Pfam" id="PF07727"/>
    </source>
</evidence>
<sequence>MADVARSPHASEWYAAKKSEYKPMMANRVWMLTSQPNGRKALKSKWVWKVKYLPSGDVERFKARLVIKGYLQIAGVDFTDTFAPVLRLGSLRVFCAMIALLDLNTVQINIKTAFLHGDLDEEIYVVQPEGFVDPDWPNDVCLLKKSLYGLKQAPR</sequence>
<evidence type="ECO:0000313" key="3">
    <source>
        <dbReference type="Proteomes" id="UP000481153"/>
    </source>
</evidence>
<dbReference type="InterPro" id="IPR013103">
    <property type="entry name" value="RVT_2"/>
</dbReference>
<dbReference type="Proteomes" id="UP000481153">
    <property type="component" value="Unassembled WGS sequence"/>
</dbReference>
<reference evidence="2 3" key="1">
    <citation type="submission" date="2019-07" db="EMBL/GenBank/DDBJ databases">
        <title>Genomics analysis of Aphanomyces spp. identifies a new class of oomycete effector associated with host adaptation.</title>
        <authorList>
            <person name="Gaulin E."/>
        </authorList>
    </citation>
    <scope>NUCLEOTIDE SEQUENCE [LARGE SCALE GENOMIC DNA]</scope>
    <source>
        <strain evidence="2 3">ATCC 201684</strain>
    </source>
</reference>
<proteinExistence type="predicted"/>
<organism evidence="2 3">
    <name type="scientific">Aphanomyces euteiches</name>
    <dbReference type="NCBI Taxonomy" id="100861"/>
    <lineage>
        <taxon>Eukaryota</taxon>
        <taxon>Sar</taxon>
        <taxon>Stramenopiles</taxon>
        <taxon>Oomycota</taxon>
        <taxon>Saprolegniomycetes</taxon>
        <taxon>Saprolegniales</taxon>
        <taxon>Verrucalvaceae</taxon>
        <taxon>Aphanomyces</taxon>
    </lineage>
</organism>
<keyword evidence="3" id="KW-1185">Reference proteome</keyword>
<protein>
    <recommendedName>
        <fullName evidence="1">Reverse transcriptase Ty1/copia-type domain-containing protein</fullName>
    </recommendedName>
</protein>
<dbReference type="EMBL" id="VJMJ01000237">
    <property type="protein sequence ID" value="KAF0725620.1"/>
    <property type="molecule type" value="Genomic_DNA"/>
</dbReference>
<dbReference type="VEuPathDB" id="FungiDB:AeMF1_020022"/>
<name>A0A6G0WF22_9STRA</name>
<gene>
    <name evidence="2" type="ORF">Ae201684_015953</name>
</gene>
<evidence type="ECO:0000313" key="2">
    <source>
        <dbReference type="EMBL" id="KAF0725620.1"/>
    </source>
</evidence>
<dbReference type="Pfam" id="PF07727">
    <property type="entry name" value="RVT_2"/>
    <property type="match status" value="1"/>
</dbReference>
<comment type="caution">
    <text evidence="2">The sequence shown here is derived from an EMBL/GenBank/DDBJ whole genome shotgun (WGS) entry which is preliminary data.</text>
</comment>
<feature type="domain" description="Reverse transcriptase Ty1/copia-type" evidence="1">
    <location>
        <begin position="27"/>
        <end position="155"/>
    </location>
</feature>
<dbReference type="AlphaFoldDB" id="A0A6G0WF22"/>
<accession>A0A6G0WF22</accession>